<organism evidence="1 2">
    <name type="scientific">Marilutibacter chinensis</name>
    <dbReference type="NCBI Taxonomy" id="2912247"/>
    <lineage>
        <taxon>Bacteria</taxon>
        <taxon>Pseudomonadati</taxon>
        <taxon>Pseudomonadota</taxon>
        <taxon>Gammaproteobacteria</taxon>
        <taxon>Lysobacterales</taxon>
        <taxon>Lysobacteraceae</taxon>
        <taxon>Marilutibacter</taxon>
    </lineage>
</organism>
<comment type="caution">
    <text evidence="1">The sequence shown here is derived from an EMBL/GenBank/DDBJ whole genome shotgun (WGS) entry which is preliminary data.</text>
</comment>
<reference evidence="1" key="1">
    <citation type="submission" date="2022-01" db="EMBL/GenBank/DDBJ databases">
        <title>Lysobacter chinensis sp. nov., a bacterium isolated from cow dung compost.</title>
        <authorList>
            <person name="Liu Y."/>
        </authorList>
    </citation>
    <scope>NUCLEOTIDE SEQUENCE</scope>
    <source>
        <strain evidence="1">TLK-CK17</strain>
    </source>
</reference>
<gene>
    <name evidence="1" type="ORF">L3V18_12920</name>
</gene>
<sequence length="45" mass="4679">MLLATRLHRMIGNSGASIISRMMGLIPASVATASVPGGISDYFTL</sequence>
<evidence type="ECO:0000313" key="2">
    <source>
        <dbReference type="Proteomes" id="UP001430796"/>
    </source>
</evidence>
<proteinExistence type="predicted"/>
<keyword evidence="2" id="KW-1185">Reference proteome</keyword>
<dbReference type="EMBL" id="JAKJPO010000008">
    <property type="protein sequence ID" value="MCF7222677.1"/>
    <property type="molecule type" value="Genomic_DNA"/>
</dbReference>
<evidence type="ECO:0000313" key="1">
    <source>
        <dbReference type="EMBL" id="MCF7222677.1"/>
    </source>
</evidence>
<accession>A0ABS9HX18</accession>
<dbReference type="Proteomes" id="UP001430796">
    <property type="component" value="Unassembled WGS sequence"/>
</dbReference>
<protein>
    <submittedName>
        <fullName evidence="1">Uncharacterized protein</fullName>
    </submittedName>
</protein>
<reference evidence="1" key="2">
    <citation type="submission" date="2022-01" db="EMBL/GenBank/DDBJ databases">
        <authorList>
            <person name="Zhou L.Y."/>
        </authorList>
    </citation>
    <scope>NUCLEOTIDE SEQUENCE</scope>
    <source>
        <strain evidence="1">TLK-CK17</strain>
    </source>
</reference>
<dbReference type="RefSeq" id="WP_237055525.1">
    <property type="nucleotide sequence ID" value="NZ_JAKJPO010000008.1"/>
</dbReference>
<name>A0ABS9HX18_9GAMM</name>